<feature type="region of interest" description="Disordered" evidence="1">
    <location>
        <begin position="79"/>
        <end position="130"/>
    </location>
</feature>
<keyword evidence="2" id="KW-0732">Signal</keyword>
<dbReference type="Proteomes" id="UP000295781">
    <property type="component" value="Chromosome"/>
</dbReference>
<name>A0A4P2PSW3_SORCE</name>
<gene>
    <name evidence="3" type="ORF">SOCEGT47_001210</name>
</gene>
<feature type="signal peptide" evidence="2">
    <location>
        <begin position="1"/>
        <end position="20"/>
    </location>
</feature>
<accession>A0A4P2PSW3</accession>
<evidence type="ECO:0000313" key="3">
    <source>
        <dbReference type="EMBL" id="AUX19669.1"/>
    </source>
</evidence>
<dbReference type="RefSeq" id="WP_129344297.1">
    <property type="nucleotide sequence ID" value="NZ_CP012670.1"/>
</dbReference>
<protein>
    <submittedName>
        <fullName evidence="3">Uncharacterized protein</fullName>
    </submittedName>
</protein>
<dbReference type="Pfam" id="PF11617">
    <property type="entry name" value="Cu-binding_MopE"/>
    <property type="match status" value="1"/>
</dbReference>
<dbReference type="AlphaFoldDB" id="A0A4P2PSW3"/>
<organism evidence="3 4">
    <name type="scientific">Sorangium cellulosum</name>
    <name type="common">Polyangium cellulosum</name>
    <dbReference type="NCBI Taxonomy" id="56"/>
    <lineage>
        <taxon>Bacteria</taxon>
        <taxon>Pseudomonadati</taxon>
        <taxon>Myxococcota</taxon>
        <taxon>Polyangia</taxon>
        <taxon>Polyangiales</taxon>
        <taxon>Polyangiaceae</taxon>
        <taxon>Sorangium</taxon>
    </lineage>
</organism>
<dbReference type="EMBL" id="CP012670">
    <property type="protein sequence ID" value="AUX19669.1"/>
    <property type="molecule type" value="Genomic_DNA"/>
</dbReference>
<dbReference type="OrthoDB" id="5520982at2"/>
<dbReference type="InterPro" id="IPR021655">
    <property type="entry name" value="Put_metal-bd"/>
</dbReference>
<feature type="compositionally biased region" description="Acidic residues" evidence="1">
    <location>
        <begin position="88"/>
        <end position="97"/>
    </location>
</feature>
<evidence type="ECO:0000256" key="2">
    <source>
        <dbReference type="SAM" id="SignalP"/>
    </source>
</evidence>
<reference evidence="3 4" key="1">
    <citation type="submission" date="2015-09" db="EMBL/GenBank/DDBJ databases">
        <title>Sorangium comparison.</title>
        <authorList>
            <person name="Zaburannyi N."/>
            <person name="Bunk B."/>
            <person name="Overmann J."/>
            <person name="Mueller R."/>
        </authorList>
    </citation>
    <scope>NUCLEOTIDE SEQUENCE [LARGE SCALE GENOMIC DNA]</scope>
    <source>
        <strain evidence="3 4">So ceGT47</strain>
    </source>
</reference>
<evidence type="ECO:0000256" key="1">
    <source>
        <dbReference type="SAM" id="MobiDB-lite"/>
    </source>
</evidence>
<feature type="chain" id="PRO_5020578098" evidence="2">
    <location>
        <begin position="21"/>
        <end position="130"/>
    </location>
</feature>
<proteinExistence type="predicted"/>
<sequence>MLTLGACPCCDGFLPPGASACPHCGEAAAAERVPCAQARHGVASRLLATASGGLMAVTLMACYGAPPCDAPATDRDGDGYQATCEGFGPEEDCDDDDPNVHPGAADASGDGIDQDCSGDDAPPGTGGGAP</sequence>
<evidence type="ECO:0000313" key="4">
    <source>
        <dbReference type="Proteomes" id="UP000295781"/>
    </source>
</evidence>